<dbReference type="GO" id="GO:0009055">
    <property type="term" value="F:electron transfer activity"/>
    <property type="evidence" value="ECO:0007669"/>
    <property type="project" value="UniProtKB-UniRule"/>
</dbReference>
<comment type="similarity">
    <text evidence="7">Belongs to the MsrQ family.</text>
</comment>
<keyword evidence="7" id="KW-0288">FMN</keyword>
<comment type="subcellular location">
    <subcellularLocation>
        <location evidence="7">Cell membrane</location>
        <topology evidence="7">Multi-pass membrane protein</topology>
    </subcellularLocation>
    <subcellularLocation>
        <location evidence="1">Membrane</location>
        <topology evidence="1">Multi-pass membrane protein</topology>
    </subcellularLocation>
</comment>
<keyword evidence="7" id="KW-0479">Metal-binding</keyword>
<comment type="cofactor">
    <cofactor evidence="7">
        <name>FMN</name>
        <dbReference type="ChEBI" id="CHEBI:58210"/>
    </cofactor>
    <text evidence="7">Binds 1 FMN per subunit.</text>
</comment>
<dbReference type="GO" id="GO:0020037">
    <property type="term" value="F:heme binding"/>
    <property type="evidence" value="ECO:0007669"/>
    <property type="project" value="UniProtKB-UniRule"/>
</dbReference>
<dbReference type="PANTHER" id="PTHR36964">
    <property type="entry name" value="PROTEIN-METHIONINE-SULFOXIDE REDUCTASE HEME-BINDING SUBUNIT MSRQ"/>
    <property type="match status" value="1"/>
</dbReference>
<feature type="transmembrane region" description="Helical" evidence="7">
    <location>
        <begin position="83"/>
        <end position="101"/>
    </location>
</feature>
<evidence type="ECO:0000313" key="10">
    <source>
        <dbReference type="Proteomes" id="UP000294562"/>
    </source>
</evidence>
<proteinExistence type="inferred from homology"/>
<comment type="subunit">
    <text evidence="7">Heterodimer of a catalytic subunit (MsrP) and a heme-binding subunit (MsrQ).</text>
</comment>
<comment type="cofactor">
    <cofactor evidence="7">
        <name>heme b</name>
        <dbReference type="ChEBI" id="CHEBI:60344"/>
    </cofactor>
    <text evidence="7">Binds 1 heme b (iron(II)-protoporphyrin IX) group per subunit.</text>
</comment>
<keyword evidence="2 7" id="KW-0813">Transport</keyword>
<keyword evidence="7" id="KW-0249">Electron transport</keyword>
<evidence type="ECO:0000256" key="2">
    <source>
        <dbReference type="ARBA" id="ARBA00022448"/>
    </source>
</evidence>
<evidence type="ECO:0000256" key="3">
    <source>
        <dbReference type="ARBA" id="ARBA00022692"/>
    </source>
</evidence>
<dbReference type="InterPro" id="IPR022837">
    <property type="entry name" value="MsrQ-like"/>
</dbReference>
<keyword evidence="4 7" id="KW-1133">Transmembrane helix</keyword>
<dbReference type="AlphaFoldDB" id="A0A4R6AKL0"/>
<evidence type="ECO:0000256" key="4">
    <source>
        <dbReference type="ARBA" id="ARBA00022989"/>
    </source>
</evidence>
<keyword evidence="6 7" id="KW-0472">Membrane</keyword>
<accession>A0A4R6AKL0</accession>
<keyword evidence="7" id="KW-1003">Cell membrane</keyword>
<dbReference type="EMBL" id="SMZO01000056">
    <property type="protein sequence ID" value="TDL84811.1"/>
    <property type="molecule type" value="Genomic_DNA"/>
</dbReference>
<evidence type="ECO:0000256" key="1">
    <source>
        <dbReference type="ARBA" id="ARBA00004141"/>
    </source>
</evidence>
<organism evidence="9 10">
    <name type="scientific">Meridianimarinicoccus aquatilis</name>
    <dbReference type="NCBI Taxonomy" id="2552766"/>
    <lineage>
        <taxon>Bacteria</taxon>
        <taxon>Pseudomonadati</taxon>
        <taxon>Pseudomonadota</taxon>
        <taxon>Alphaproteobacteria</taxon>
        <taxon>Rhodobacterales</taxon>
        <taxon>Paracoccaceae</taxon>
        <taxon>Meridianimarinicoccus</taxon>
    </lineage>
</organism>
<protein>
    <recommendedName>
        <fullName evidence="7">Protein-methionine-sulfoxide reductase heme-binding subunit MsrQ</fullName>
    </recommendedName>
    <alternativeName>
        <fullName evidence="7">Flavocytochrome MsrQ</fullName>
    </alternativeName>
</protein>
<reference evidence="9 10" key="1">
    <citation type="submission" date="2019-03" db="EMBL/GenBank/DDBJ databases">
        <title>Rhodobacteraceae bacterium SM1902, a new member of the family Rhodobacteraceae isolated from Yantai.</title>
        <authorList>
            <person name="Sun Y."/>
        </authorList>
    </citation>
    <scope>NUCLEOTIDE SEQUENCE [LARGE SCALE GENOMIC DNA]</scope>
    <source>
        <strain evidence="9 10">SM1902</strain>
    </source>
</reference>
<evidence type="ECO:0000259" key="8">
    <source>
        <dbReference type="Pfam" id="PF01794"/>
    </source>
</evidence>
<dbReference type="RefSeq" id="WP_133344054.1">
    <property type="nucleotide sequence ID" value="NZ_SMZO01000056.1"/>
</dbReference>
<sequence>MGLADPINKTVRRVPVWSVYLMGAVPMGWLFYQGATGGLGPEPIKALEHRYGLIALQLLVAGLCITPLIRFVRINLMRFRRAIGVLAFSYVAAHLLVWLVLDLRSIALIWSDIVKRPYITIGMVGFLCLQPLAMTSNNWSVRRLGPLWRKLHKLTYLAVLLGAVHFVMLVKGWQWEPLLYLGAIVCLLALRIPAIQGPLLQVRGGAMKSAHPRGG</sequence>
<evidence type="ECO:0000256" key="6">
    <source>
        <dbReference type="ARBA" id="ARBA00023136"/>
    </source>
</evidence>
<evidence type="ECO:0000256" key="5">
    <source>
        <dbReference type="ARBA" id="ARBA00023004"/>
    </source>
</evidence>
<name>A0A4R6AKL0_9RHOB</name>
<comment type="caution">
    <text evidence="9">The sequence shown here is derived from an EMBL/GenBank/DDBJ whole genome shotgun (WGS) entry which is preliminary data.</text>
</comment>
<dbReference type="NCBIfam" id="NF003833">
    <property type="entry name" value="PRK05419.1-5"/>
    <property type="match status" value="1"/>
</dbReference>
<dbReference type="PANTHER" id="PTHR36964:SF1">
    <property type="entry name" value="PROTEIN-METHIONINE-SULFOXIDE REDUCTASE HEME-BINDING SUBUNIT MSRQ"/>
    <property type="match status" value="1"/>
</dbReference>
<comment type="function">
    <text evidence="7">Part of the MsrPQ system that repairs oxidized periplasmic proteins containing methionine sulfoxide residues (Met-O), using respiratory chain electrons. Thus protects these proteins from oxidative-stress damage caused by reactive species of oxygen and chlorine generated by the host defense mechanisms. MsrPQ is essential for the maintenance of envelope integrity under bleach stress, rescuing a wide series of structurally unrelated periplasmic proteins from methionine oxidation. MsrQ provides electrons for reduction to the reductase catalytic subunit MsrP, using the quinone pool of the respiratory chain.</text>
</comment>
<dbReference type="Proteomes" id="UP000294562">
    <property type="component" value="Unassembled WGS sequence"/>
</dbReference>
<feature type="transmembrane region" description="Helical" evidence="7">
    <location>
        <begin position="154"/>
        <end position="173"/>
    </location>
</feature>
<evidence type="ECO:0000256" key="7">
    <source>
        <dbReference type="HAMAP-Rule" id="MF_01207"/>
    </source>
</evidence>
<dbReference type="OrthoDB" id="9788328at2"/>
<keyword evidence="7" id="KW-0285">Flavoprotein</keyword>
<feature type="transmembrane region" description="Helical" evidence="7">
    <location>
        <begin position="179"/>
        <end position="200"/>
    </location>
</feature>
<dbReference type="GO" id="GO:0046872">
    <property type="term" value="F:metal ion binding"/>
    <property type="evidence" value="ECO:0007669"/>
    <property type="project" value="UniProtKB-KW"/>
</dbReference>
<dbReference type="GO" id="GO:0005886">
    <property type="term" value="C:plasma membrane"/>
    <property type="evidence" value="ECO:0007669"/>
    <property type="project" value="UniProtKB-SubCell"/>
</dbReference>
<gene>
    <name evidence="7 9" type="primary">msrQ</name>
    <name evidence="9" type="ORF">E2L05_17120</name>
</gene>
<dbReference type="HAMAP" id="MF_01207">
    <property type="entry name" value="MsrQ"/>
    <property type="match status" value="1"/>
</dbReference>
<dbReference type="GO" id="GO:0010181">
    <property type="term" value="F:FMN binding"/>
    <property type="evidence" value="ECO:0007669"/>
    <property type="project" value="UniProtKB-UniRule"/>
</dbReference>
<dbReference type="InterPro" id="IPR013130">
    <property type="entry name" value="Fe3_Rdtase_TM_dom"/>
</dbReference>
<feature type="transmembrane region" description="Helical" evidence="7">
    <location>
        <begin position="52"/>
        <end position="71"/>
    </location>
</feature>
<evidence type="ECO:0000313" key="9">
    <source>
        <dbReference type="EMBL" id="TDL84811.1"/>
    </source>
</evidence>
<keyword evidence="7" id="KW-0349">Heme</keyword>
<feature type="transmembrane region" description="Helical" evidence="7">
    <location>
        <begin position="113"/>
        <end position="133"/>
    </location>
</feature>
<feature type="transmembrane region" description="Helical" evidence="7">
    <location>
        <begin position="14"/>
        <end position="32"/>
    </location>
</feature>
<keyword evidence="5 7" id="KW-0408">Iron</keyword>
<keyword evidence="10" id="KW-1185">Reference proteome</keyword>
<dbReference type="GO" id="GO:0016679">
    <property type="term" value="F:oxidoreductase activity, acting on diphenols and related substances as donors"/>
    <property type="evidence" value="ECO:0007669"/>
    <property type="project" value="TreeGrafter"/>
</dbReference>
<feature type="domain" description="Ferric oxidoreductase" evidence="8">
    <location>
        <begin position="52"/>
        <end position="162"/>
    </location>
</feature>
<dbReference type="GO" id="GO:0030091">
    <property type="term" value="P:protein repair"/>
    <property type="evidence" value="ECO:0007669"/>
    <property type="project" value="UniProtKB-UniRule"/>
</dbReference>
<dbReference type="Pfam" id="PF01794">
    <property type="entry name" value="Ferric_reduct"/>
    <property type="match status" value="1"/>
</dbReference>
<keyword evidence="3 7" id="KW-0812">Transmembrane</keyword>